<name>A0A0G1IP21_9BACT</name>
<gene>
    <name evidence="1" type="ORF">UW52_C0019G0006</name>
</gene>
<dbReference type="AlphaFoldDB" id="A0A0G1IP21"/>
<dbReference type="Proteomes" id="UP000034521">
    <property type="component" value="Unassembled WGS sequence"/>
</dbReference>
<evidence type="ECO:0000313" key="1">
    <source>
        <dbReference type="EMBL" id="KKT60678.1"/>
    </source>
</evidence>
<organism evidence="1 2">
    <name type="scientific">Candidatus Gottesmanbacteria bacterium GW2011_GWA1_44_24b</name>
    <dbReference type="NCBI Taxonomy" id="1618437"/>
    <lineage>
        <taxon>Bacteria</taxon>
        <taxon>Candidatus Gottesmaniibacteriota</taxon>
    </lineage>
</organism>
<sequence length="88" mass="9520">MLNPFKALGDINQMRKSAMEIQKALSGMLFTGRDGNVEVVMNGNQEVIDVRIDNVSNEPAKRALTNVIKQSQQAAAGKLAEISKGMGM</sequence>
<dbReference type="Pfam" id="PF02575">
    <property type="entry name" value="YbaB_DNA_bd"/>
    <property type="match status" value="1"/>
</dbReference>
<protein>
    <recommendedName>
        <fullName evidence="3">Nucleoid-associated protein</fullName>
    </recommendedName>
</protein>
<evidence type="ECO:0008006" key="3">
    <source>
        <dbReference type="Google" id="ProtNLM"/>
    </source>
</evidence>
<reference evidence="1 2" key="1">
    <citation type="journal article" date="2015" name="Nature">
        <title>rRNA introns, odd ribosomes, and small enigmatic genomes across a large radiation of phyla.</title>
        <authorList>
            <person name="Brown C.T."/>
            <person name="Hug L.A."/>
            <person name="Thomas B.C."/>
            <person name="Sharon I."/>
            <person name="Castelle C.J."/>
            <person name="Singh A."/>
            <person name="Wilkins M.J."/>
            <person name="Williams K.H."/>
            <person name="Banfield J.F."/>
        </authorList>
    </citation>
    <scope>NUCLEOTIDE SEQUENCE [LARGE SCALE GENOMIC DNA]</scope>
</reference>
<dbReference type="SUPFAM" id="SSF82607">
    <property type="entry name" value="YbaB-like"/>
    <property type="match status" value="1"/>
</dbReference>
<evidence type="ECO:0000313" key="2">
    <source>
        <dbReference type="Proteomes" id="UP000034521"/>
    </source>
</evidence>
<proteinExistence type="predicted"/>
<dbReference type="EMBL" id="LCIQ01000019">
    <property type="protein sequence ID" value="KKT60678.1"/>
    <property type="molecule type" value="Genomic_DNA"/>
</dbReference>
<dbReference type="GO" id="GO:0003677">
    <property type="term" value="F:DNA binding"/>
    <property type="evidence" value="ECO:0007669"/>
    <property type="project" value="InterPro"/>
</dbReference>
<dbReference type="InterPro" id="IPR004401">
    <property type="entry name" value="YbaB/EbfC"/>
</dbReference>
<dbReference type="Gene3D" id="3.30.1310.10">
    <property type="entry name" value="Nucleoid-associated protein YbaB-like domain"/>
    <property type="match status" value="1"/>
</dbReference>
<dbReference type="InterPro" id="IPR036894">
    <property type="entry name" value="YbaB-like_sf"/>
</dbReference>
<accession>A0A0G1IP21</accession>
<comment type="caution">
    <text evidence="1">The sequence shown here is derived from an EMBL/GenBank/DDBJ whole genome shotgun (WGS) entry which is preliminary data.</text>
</comment>